<dbReference type="NCBIfam" id="TIGR04183">
    <property type="entry name" value="Por_Secre_tail"/>
    <property type="match status" value="1"/>
</dbReference>
<proteinExistence type="predicted"/>
<dbReference type="Gene3D" id="2.60.40.10">
    <property type="entry name" value="Immunoglobulins"/>
    <property type="match status" value="1"/>
</dbReference>
<evidence type="ECO:0000313" key="3">
    <source>
        <dbReference type="Proteomes" id="UP000249016"/>
    </source>
</evidence>
<organism evidence="2 3">
    <name type="scientific">Spirosoma telluris</name>
    <dbReference type="NCBI Taxonomy" id="2183553"/>
    <lineage>
        <taxon>Bacteria</taxon>
        <taxon>Pseudomonadati</taxon>
        <taxon>Bacteroidota</taxon>
        <taxon>Cytophagia</taxon>
        <taxon>Cytophagales</taxon>
        <taxon>Cytophagaceae</taxon>
        <taxon>Spirosoma</taxon>
    </lineage>
</organism>
<sequence>MYFYEKNYCSHLVRIACGLLLMIRIASAQAPTNLTGDISLPFDPPTYTYTNSSVGPYFLNLTQLINSFNYARRQEETQLALTANSLGNLTLPASYSTLSAQQRGLFLLNAERQARAGVSYPVSGVVLGLPLEGVESNLSVVSQGHAANMMTTGIFSHTLNGQTSTDRINASSTFAGSCHEFLVRDENIYKQCLYTSSSTPPSNPTYAVEQAIFSWLYQDSGSSWGHRDGLLMQNISGNVPSPSAPSANAYDNNYSASTSEGFLGVGISFGSGSNTATTGFGGLCPPSSNTAIQTKTAAVVVFNFVDPAASGCAYTLEANPLPVHLLSFVGAARENKAVLSWTTTWEYTNLGFDVQRSHDAQAWESIGFVAAKTDLRDYNLYQFDDEDVSAGATYYYRLKQRDFDGKTTFSSIVAVTILPTDELVYVYPNPSPSGEFRVFTSHAATASVNLCDLQGVTYPLTIQAESETKIKVKVASVLSAGIYWLTVKGDSLLPARTFRVIVGN</sequence>
<accession>A0A327NQN6</accession>
<dbReference type="InterPro" id="IPR013783">
    <property type="entry name" value="Ig-like_fold"/>
</dbReference>
<dbReference type="AlphaFoldDB" id="A0A327NQN6"/>
<keyword evidence="3" id="KW-1185">Reference proteome</keyword>
<evidence type="ECO:0000313" key="2">
    <source>
        <dbReference type="EMBL" id="RAI76749.1"/>
    </source>
</evidence>
<keyword evidence="1" id="KW-0732">Signal</keyword>
<name>A0A327NQN6_9BACT</name>
<gene>
    <name evidence="2" type="ORF">HMF3257_25935</name>
</gene>
<reference evidence="2 3" key="1">
    <citation type="submission" date="2018-06" db="EMBL/GenBank/DDBJ databases">
        <title>Spirosoma sp. HMF3257 Genome sequencing and assembly.</title>
        <authorList>
            <person name="Kang H."/>
            <person name="Cha I."/>
            <person name="Kim H."/>
            <person name="Kang J."/>
            <person name="Joh K."/>
        </authorList>
    </citation>
    <scope>NUCLEOTIDE SEQUENCE [LARGE SCALE GENOMIC DNA]</scope>
    <source>
        <strain evidence="2 3">HMF3257</strain>
    </source>
</reference>
<protein>
    <recommendedName>
        <fullName evidence="4">T9SS type A sorting domain-containing protein</fullName>
    </recommendedName>
</protein>
<evidence type="ECO:0000256" key="1">
    <source>
        <dbReference type="SAM" id="SignalP"/>
    </source>
</evidence>
<dbReference type="Proteomes" id="UP000249016">
    <property type="component" value="Unassembled WGS sequence"/>
</dbReference>
<dbReference type="EMBL" id="QLII01000001">
    <property type="protein sequence ID" value="RAI76749.1"/>
    <property type="molecule type" value="Genomic_DNA"/>
</dbReference>
<dbReference type="OrthoDB" id="928137at2"/>
<feature type="chain" id="PRO_5016290922" description="T9SS type A sorting domain-containing protein" evidence="1">
    <location>
        <begin position="31"/>
        <end position="504"/>
    </location>
</feature>
<dbReference type="Gene3D" id="3.40.33.10">
    <property type="entry name" value="CAP"/>
    <property type="match status" value="1"/>
</dbReference>
<feature type="signal peptide" evidence="1">
    <location>
        <begin position="1"/>
        <end position="30"/>
    </location>
</feature>
<evidence type="ECO:0008006" key="4">
    <source>
        <dbReference type="Google" id="ProtNLM"/>
    </source>
</evidence>
<dbReference type="InterPro" id="IPR026444">
    <property type="entry name" value="Secre_tail"/>
</dbReference>
<dbReference type="InterPro" id="IPR035940">
    <property type="entry name" value="CAP_sf"/>
</dbReference>
<comment type="caution">
    <text evidence="2">The sequence shown here is derived from an EMBL/GenBank/DDBJ whole genome shotgun (WGS) entry which is preliminary data.</text>
</comment>